<accession>A0A9K3DYU4</accession>
<gene>
    <name evidence="1" type="ORF">HanXRQr2_Chr15g0673311</name>
</gene>
<protein>
    <submittedName>
        <fullName evidence="1">rRNA-processing protein Fcf1/Utp23</fullName>
    </submittedName>
</protein>
<dbReference type="Gene3D" id="3.40.50.1010">
    <property type="entry name" value="5'-nuclease"/>
    <property type="match status" value="1"/>
</dbReference>
<dbReference type="InterPro" id="IPR006984">
    <property type="entry name" value="Fcf1/UTP23"/>
</dbReference>
<dbReference type="Gramene" id="mRNA:HanXRQr2_Chr15g0673311">
    <property type="protein sequence ID" value="mRNA:HanXRQr2_Chr15g0673311"/>
    <property type="gene ID" value="HanXRQr2_Chr15g0673311"/>
</dbReference>
<evidence type="ECO:0000313" key="1">
    <source>
        <dbReference type="EMBL" id="KAF5762833.1"/>
    </source>
</evidence>
<dbReference type="Pfam" id="PF04900">
    <property type="entry name" value="Fcf1"/>
    <property type="match status" value="1"/>
</dbReference>
<sequence>MAVEIDIDVDLILPKHLTVGSVEFINDWKRRLKIDPDCVVVLVDDSFIKWTIQHKKEPVPLIQALIGVAKVSLKTTKCTIESISSRFWKHHRNSQIADNMVCIPRVCNHPPHYLSAEACMREVLSLPKYNKYFFATLRKEVYESAAVRNARFKPVITVIDGAMVINEVNLFRKHGVVVRQRVKDEKILQFVDDKPSKQLKFVRECFGLFGTAYVLCDASFLVWAVDEDIEPIVIKGARRTQGA</sequence>
<comment type="caution">
    <text evidence="1">The sequence shown here is derived from an EMBL/GenBank/DDBJ whole genome shotgun (WGS) entry which is preliminary data.</text>
</comment>
<dbReference type="AlphaFoldDB" id="A0A9K3DYU4"/>
<dbReference type="EMBL" id="MNCJ02000330">
    <property type="protein sequence ID" value="KAF5762833.1"/>
    <property type="molecule type" value="Genomic_DNA"/>
</dbReference>
<reference evidence="1" key="1">
    <citation type="journal article" date="2017" name="Nature">
        <title>The sunflower genome provides insights into oil metabolism, flowering and Asterid evolution.</title>
        <authorList>
            <person name="Badouin H."/>
            <person name="Gouzy J."/>
            <person name="Grassa C.J."/>
            <person name="Murat F."/>
            <person name="Staton S.E."/>
            <person name="Cottret L."/>
            <person name="Lelandais-Briere C."/>
            <person name="Owens G.L."/>
            <person name="Carrere S."/>
            <person name="Mayjonade B."/>
            <person name="Legrand L."/>
            <person name="Gill N."/>
            <person name="Kane N.C."/>
            <person name="Bowers J.E."/>
            <person name="Hubner S."/>
            <person name="Bellec A."/>
            <person name="Berard A."/>
            <person name="Berges H."/>
            <person name="Blanchet N."/>
            <person name="Boniface M.C."/>
            <person name="Brunel D."/>
            <person name="Catrice O."/>
            <person name="Chaidir N."/>
            <person name="Claudel C."/>
            <person name="Donnadieu C."/>
            <person name="Faraut T."/>
            <person name="Fievet G."/>
            <person name="Helmstetter N."/>
            <person name="King M."/>
            <person name="Knapp S.J."/>
            <person name="Lai Z."/>
            <person name="Le Paslier M.C."/>
            <person name="Lippi Y."/>
            <person name="Lorenzon L."/>
            <person name="Mandel J.R."/>
            <person name="Marage G."/>
            <person name="Marchand G."/>
            <person name="Marquand E."/>
            <person name="Bret-Mestries E."/>
            <person name="Morien E."/>
            <person name="Nambeesan S."/>
            <person name="Nguyen T."/>
            <person name="Pegot-Espagnet P."/>
            <person name="Pouilly N."/>
            <person name="Raftis F."/>
            <person name="Sallet E."/>
            <person name="Schiex T."/>
            <person name="Thomas J."/>
            <person name="Vandecasteele C."/>
            <person name="Vares D."/>
            <person name="Vear F."/>
            <person name="Vautrin S."/>
            <person name="Crespi M."/>
            <person name="Mangin B."/>
            <person name="Burke J.M."/>
            <person name="Salse J."/>
            <person name="Munos S."/>
            <person name="Vincourt P."/>
            <person name="Rieseberg L.H."/>
            <person name="Langlade N.B."/>
        </authorList>
    </citation>
    <scope>NUCLEOTIDE SEQUENCE</scope>
    <source>
        <tissue evidence="1">Leaves</tissue>
    </source>
</reference>
<evidence type="ECO:0000313" key="2">
    <source>
        <dbReference type="Proteomes" id="UP000215914"/>
    </source>
</evidence>
<organism evidence="1 2">
    <name type="scientific">Helianthus annuus</name>
    <name type="common">Common sunflower</name>
    <dbReference type="NCBI Taxonomy" id="4232"/>
    <lineage>
        <taxon>Eukaryota</taxon>
        <taxon>Viridiplantae</taxon>
        <taxon>Streptophyta</taxon>
        <taxon>Embryophyta</taxon>
        <taxon>Tracheophyta</taxon>
        <taxon>Spermatophyta</taxon>
        <taxon>Magnoliopsida</taxon>
        <taxon>eudicotyledons</taxon>
        <taxon>Gunneridae</taxon>
        <taxon>Pentapetalae</taxon>
        <taxon>asterids</taxon>
        <taxon>campanulids</taxon>
        <taxon>Asterales</taxon>
        <taxon>Asteraceae</taxon>
        <taxon>Asteroideae</taxon>
        <taxon>Heliantheae alliance</taxon>
        <taxon>Heliantheae</taxon>
        <taxon>Helianthus</taxon>
    </lineage>
</organism>
<name>A0A9K3DYU4_HELAN</name>
<reference evidence="1" key="2">
    <citation type="submission" date="2020-06" db="EMBL/GenBank/DDBJ databases">
        <title>Helianthus annuus Genome sequencing and assembly Release 2.</title>
        <authorList>
            <person name="Gouzy J."/>
            <person name="Langlade N."/>
            <person name="Munos S."/>
        </authorList>
    </citation>
    <scope>NUCLEOTIDE SEQUENCE</scope>
    <source>
        <tissue evidence="1">Leaves</tissue>
    </source>
</reference>
<keyword evidence="2" id="KW-1185">Reference proteome</keyword>
<proteinExistence type="predicted"/>
<dbReference type="GO" id="GO:0032040">
    <property type="term" value="C:small-subunit processome"/>
    <property type="evidence" value="ECO:0007669"/>
    <property type="project" value="InterPro"/>
</dbReference>
<dbReference type="Proteomes" id="UP000215914">
    <property type="component" value="Unassembled WGS sequence"/>
</dbReference>